<dbReference type="STRING" id="870435.A0A0C3IVP1"/>
<comment type="subcellular location">
    <subcellularLocation>
        <location evidence="1">Membrane</location>
        <topology evidence="1">Multi-pass membrane protein</topology>
    </subcellularLocation>
</comment>
<dbReference type="OrthoDB" id="2874149at2759"/>
<evidence type="ECO:0000256" key="4">
    <source>
        <dbReference type="ARBA" id="ARBA00022692"/>
    </source>
</evidence>
<feature type="transmembrane region" description="Helical" evidence="10">
    <location>
        <begin position="276"/>
        <end position="293"/>
    </location>
</feature>
<protein>
    <submittedName>
        <fullName evidence="11">Uncharacterized protein</fullName>
    </submittedName>
</protein>
<dbReference type="PANTHER" id="PTHR28097">
    <property type="entry name" value="PHEROMONE A FACTOR RECEPTOR"/>
    <property type="match status" value="1"/>
</dbReference>
<evidence type="ECO:0000256" key="7">
    <source>
        <dbReference type="ARBA" id="ARBA00023136"/>
    </source>
</evidence>
<evidence type="ECO:0000256" key="10">
    <source>
        <dbReference type="SAM" id="Phobius"/>
    </source>
</evidence>
<sequence length="470" mass="52344">MNINPTYPLFPVFAFLGFIAVLIPLPWHLQAWNSGTCMYITWTALACLLHFVNSVVWRNSVLNVAPVWCDISTKLFIGASVGIPAAGLCISRRLYKIAVIQSVTVTRQDKRRAVMVDLGITIGIPVTVMALHYVVQGHRFDILEDVGCWPSIYNTLPAYFIVFMWPTLLGSISFMFSALTLRAFYRRRLEFNQLITSNTSMNVGQYIRLMALACTEMSSTIPISIATLCISNEAVPIQPWISWDNTHYNFSHVGLYPAVIWQSNQGYVASVEMSRWLFPACGLLFFALFGFAAEARKRYCAILLSIVRFFGYKPTSQSARRPAPRWKWSLHKSVDEVTSDSLPVYVASFPSDVKRESSFGSSSKGYSNRPDFGKTINCSPLTLPRYSGEKEVSPTATDFSEFDCNTRQSDIGTKCSSSHPGSVSLSDVSTSHHPFTLPSVFPVGINDARMSHCLDASIAVSVETQYAIAL</sequence>
<dbReference type="CDD" id="cd14966">
    <property type="entry name" value="7tmD_STE3"/>
    <property type="match status" value="1"/>
</dbReference>
<feature type="transmembrane region" description="Helical" evidence="10">
    <location>
        <begin position="6"/>
        <end position="25"/>
    </location>
</feature>
<evidence type="ECO:0000256" key="5">
    <source>
        <dbReference type="ARBA" id="ARBA00022989"/>
    </source>
</evidence>
<evidence type="ECO:0000256" key="9">
    <source>
        <dbReference type="ARBA" id="ARBA00023224"/>
    </source>
</evidence>
<dbReference type="FunCoup" id="A0A0C3IVP1">
    <property type="interactions" value="91"/>
</dbReference>
<dbReference type="HOGENOM" id="CLU_027592_0_2_1"/>
<evidence type="ECO:0000313" key="12">
    <source>
        <dbReference type="Proteomes" id="UP000054217"/>
    </source>
</evidence>
<dbReference type="GO" id="GO:0004934">
    <property type="term" value="F:mating-type alpha-factor pheromone receptor activity"/>
    <property type="evidence" value="ECO:0007669"/>
    <property type="project" value="InterPro"/>
</dbReference>
<dbReference type="GO" id="GO:0000750">
    <property type="term" value="P:pheromone-dependent signal transduction involved in conjugation with cellular fusion"/>
    <property type="evidence" value="ECO:0007669"/>
    <property type="project" value="TreeGrafter"/>
</dbReference>
<keyword evidence="4 10" id="KW-0812">Transmembrane</keyword>
<feature type="transmembrane region" description="Helical" evidence="10">
    <location>
        <begin position="159"/>
        <end position="185"/>
    </location>
</feature>
<dbReference type="Pfam" id="PF02076">
    <property type="entry name" value="STE3"/>
    <property type="match status" value="1"/>
</dbReference>
<dbReference type="InterPro" id="IPR001499">
    <property type="entry name" value="GPCR_STE3"/>
</dbReference>
<comment type="similarity">
    <text evidence="2">Belongs to the G-protein coupled receptor 4 family.</text>
</comment>
<dbReference type="PRINTS" id="PR00899">
    <property type="entry name" value="GPCRSTE3"/>
</dbReference>
<evidence type="ECO:0000256" key="1">
    <source>
        <dbReference type="ARBA" id="ARBA00004141"/>
    </source>
</evidence>
<dbReference type="AlphaFoldDB" id="A0A0C3IVP1"/>
<dbReference type="PRINTS" id="PR00901">
    <property type="entry name" value="PHEROMONEBAR"/>
</dbReference>
<dbReference type="InParanoid" id="A0A0C3IVP1"/>
<feature type="transmembrane region" description="Helical" evidence="10">
    <location>
        <begin position="37"/>
        <end position="56"/>
    </location>
</feature>
<accession>A0A0C3IVP1</accession>
<keyword evidence="3" id="KW-0589">Pheromone response</keyword>
<organism evidence="11 12">
    <name type="scientific">Pisolithus tinctorius Marx 270</name>
    <dbReference type="NCBI Taxonomy" id="870435"/>
    <lineage>
        <taxon>Eukaryota</taxon>
        <taxon>Fungi</taxon>
        <taxon>Dikarya</taxon>
        <taxon>Basidiomycota</taxon>
        <taxon>Agaricomycotina</taxon>
        <taxon>Agaricomycetes</taxon>
        <taxon>Agaricomycetidae</taxon>
        <taxon>Boletales</taxon>
        <taxon>Sclerodermatineae</taxon>
        <taxon>Pisolithaceae</taxon>
        <taxon>Pisolithus</taxon>
    </lineage>
</organism>
<name>A0A0C3IVP1_PISTI</name>
<keyword evidence="9" id="KW-0807">Transducer</keyword>
<dbReference type="Proteomes" id="UP000054217">
    <property type="component" value="Unassembled WGS sequence"/>
</dbReference>
<keyword evidence="5 10" id="KW-1133">Transmembrane helix</keyword>
<keyword evidence="6" id="KW-0297">G-protein coupled receptor</keyword>
<evidence type="ECO:0000256" key="2">
    <source>
        <dbReference type="ARBA" id="ARBA00011085"/>
    </source>
</evidence>
<dbReference type="InterPro" id="IPR000481">
    <property type="entry name" value="GPCR_Pheromne_B_alpha_rcpt"/>
</dbReference>
<keyword evidence="8" id="KW-0675">Receptor</keyword>
<dbReference type="PANTHER" id="PTHR28097:SF1">
    <property type="entry name" value="PHEROMONE A FACTOR RECEPTOR"/>
    <property type="match status" value="1"/>
</dbReference>
<proteinExistence type="inferred from homology"/>
<dbReference type="EMBL" id="KN831993">
    <property type="protein sequence ID" value="KIO00893.1"/>
    <property type="molecule type" value="Genomic_DNA"/>
</dbReference>
<gene>
    <name evidence="11" type="ORF">M404DRAFT_1003587</name>
</gene>
<reference evidence="11 12" key="1">
    <citation type="submission" date="2014-04" db="EMBL/GenBank/DDBJ databases">
        <authorList>
            <consortium name="DOE Joint Genome Institute"/>
            <person name="Kuo A."/>
            <person name="Kohler A."/>
            <person name="Costa M.D."/>
            <person name="Nagy L.G."/>
            <person name="Floudas D."/>
            <person name="Copeland A."/>
            <person name="Barry K.W."/>
            <person name="Cichocki N."/>
            <person name="Veneault-Fourrey C."/>
            <person name="LaButti K."/>
            <person name="Lindquist E.A."/>
            <person name="Lipzen A."/>
            <person name="Lundell T."/>
            <person name="Morin E."/>
            <person name="Murat C."/>
            <person name="Sun H."/>
            <person name="Tunlid A."/>
            <person name="Henrissat B."/>
            <person name="Grigoriev I.V."/>
            <person name="Hibbett D.S."/>
            <person name="Martin F."/>
            <person name="Nordberg H.P."/>
            <person name="Cantor M.N."/>
            <person name="Hua S.X."/>
        </authorList>
    </citation>
    <scope>NUCLEOTIDE SEQUENCE [LARGE SCALE GENOMIC DNA]</scope>
    <source>
        <strain evidence="11 12">Marx 270</strain>
    </source>
</reference>
<feature type="transmembrane region" description="Helical" evidence="10">
    <location>
        <begin position="116"/>
        <end position="135"/>
    </location>
</feature>
<keyword evidence="12" id="KW-1185">Reference proteome</keyword>
<evidence type="ECO:0000313" key="11">
    <source>
        <dbReference type="EMBL" id="KIO00893.1"/>
    </source>
</evidence>
<evidence type="ECO:0000256" key="3">
    <source>
        <dbReference type="ARBA" id="ARBA00022507"/>
    </source>
</evidence>
<dbReference type="GO" id="GO:0005886">
    <property type="term" value="C:plasma membrane"/>
    <property type="evidence" value="ECO:0007669"/>
    <property type="project" value="TreeGrafter"/>
</dbReference>
<reference evidence="12" key="2">
    <citation type="submission" date="2015-01" db="EMBL/GenBank/DDBJ databases">
        <title>Evolutionary Origins and Diversification of the Mycorrhizal Mutualists.</title>
        <authorList>
            <consortium name="DOE Joint Genome Institute"/>
            <consortium name="Mycorrhizal Genomics Consortium"/>
            <person name="Kohler A."/>
            <person name="Kuo A."/>
            <person name="Nagy L.G."/>
            <person name="Floudas D."/>
            <person name="Copeland A."/>
            <person name="Barry K.W."/>
            <person name="Cichocki N."/>
            <person name="Veneault-Fourrey C."/>
            <person name="LaButti K."/>
            <person name="Lindquist E.A."/>
            <person name="Lipzen A."/>
            <person name="Lundell T."/>
            <person name="Morin E."/>
            <person name="Murat C."/>
            <person name="Riley R."/>
            <person name="Ohm R."/>
            <person name="Sun H."/>
            <person name="Tunlid A."/>
            <person name="Henrissat B."/>
            <person name="Grigoriev I.V."/>
            <person name="Hibbett D.S."/>
            <person name="Martin F."/>
        </authorList>
    </citation>
    <scope>NUCLEOTIDE SEQUENCE [LARGE SCALE GENOMIC DNA]</scope>
    <source>
        <strain evidence="12">Marx 270</strain>
    </source>
</reference>
<evidence type="ECO:0000256" key="6">
    <source>
        <dbReference type="ARBA" id="ARBA00023040"/>
    </source>
</evidence>
<evidence type="ECO:0000256" key="8">
    <source>
        <dbReference type="ARBA" id="ARBA00023170"/>
    </source>
</evidence>
<keyword evidence="7 10" id="KW-0472">Membrane</keyword>